<sequence length="33" mass="3649">VFVDYSAFKDLVRLETVDVGDGFPFKAVRSSAL</sequence>
<organism evidence="1">
    <name type="scientific">marine metagenome</name>
    <dbReference type="NCBI Taxonomy" id="408172"/>
    <lineage>
        <taxon>unclassified sequences</taxon>
        <taxon>metagenomes</taxon>
        <taxon>ecological metagenomes</taxon>
    </lineage>
</organism>
<dbReference type="EMBL" id="UINC01205766">
    <property type="protein sequence ID" value="SVE27093.1"/>
    <property type="molecule type" value="Genomic_DNA"/>
</dbReference>
<reference evidence="1" key="1">
    <citation type="submission" date="2018-05" db="EMBL/GenBank/DDBJ databases">
        <authorList>
            <person name="Lanie J.A."/>
            <person name="Ng W.-L."/>
            <person name="Kazmierczak K.M."/>
            <person name="Andrzejewski T.M."/>
            <person name="Davidsen T.M."/>
            <person name="Wayne K.J."/>
            <person name="Tettelin H."/>
            <person name="Glass J.I."/>
            <person name="Rusch D."/>
            <person name="Podicherti R."/>
            <person name="Tsui H.-C.T."/>
            <person name="Winkler M.E."/>
        </authorList>
    </citation>
    <scope>NUCLEOTIDE SEQUENCE</scope>
</reference>
<dbReference type="AlphaFoldDB" id="A0A383C4V2"/>
<accession>A0A383C4V2</accession>
<feature type="non-terminal residue" evidence="1">
    <location>
        <position position="1"/>
    </location>
</feature>
<evidence type="ECO:0000313" key="1">
    <source>
        <dbReference type="EMBL" id="SVE27093.1"/>
    </source>
</evidence>
<gene>
    <name evidence="1" type="ORF">METZ01_LOCUS479947</name>
</gene>
<proteinExistence type="predicted"/>
<protein>
    <submittedName>
        <fullName evidence="1">Uncharacterized protein</fullName>
    </submittedName>
</protein>
<name>A0A383C4V2_9ZZZZ</name>